<reference evidence="1 2" key="1">
    <citation type="submission" date="2020-03" db="EMBL/GenBank/DDBJ databases">
        <title>Soil Listeria distribution.</title>
        <authorList>
            <person name="Liao J."/>
            <person name="Wiedmann M."/>
        </authorList>
    </citation>
    <scope>NUCLEOTIDE SEQUENCE [LARGE SCALE GENOMIC DNA]</scope>
    <source>
        <strain evidence="1 2">FSL L7-0360</strain>
    </source>
</reference>
<organism evidence="1 2">
    <name type="scientific">Listeria booriae</name>
    <dbReference type="NCBI Taxonomy" id="1552123"/>
    <lineage>
        <taxon>Bacteria</taxon>
        <taxon>Bacillati</taxon>
        <taxon>Bacillota</taxon>
        <taxon>Bacilli</taxon>
        <taxon>Bacillales</taxon>
        <taxon>Listeriaceae</taxon>
        <taxon>Listeria</taxon>
    </lineage>
</organism>
<dbReference type="RefSeq" id="WP_185535265.1">
    <property type="nucleotide sequence ID" value="NZ_JAARMZ010000006.1"/>
</dbReference>
<dbReference type="InterPro" id="IPR017034">
    <property type="entry name" value="Abi_system_AbiD/AbiF"/>
</dbReference>
<evidence type="ECO:0000313" key="2">
    <source>
        <dbReference type="Proteomes" id="UP000529446"/>
    </source>
</evidence>
<dbReference type="Proteomes" id="UP000529446">
    <property type="component" value="Unassembled WGS sequence"/>
</dbReference>
<name>A0A7X0YKY3_9LIST</name>
<dbReference type="PIRSF" id="PIRSF034934">
    <property type="entry name" value="AbiF_AbiD"/>
    <property type="match status" value="1"/>
</dbReference>
<proteinExistence type="predicted"/>
<dbReference type="AlphaFoldDB" id="A0A7X0YKY3"/>
<sequence length="292" mass="34581">MGSYTKPVLTYHDQAKLLEERGMLFENIEEAASFLKNVSYYRFSGYFFNFYEKGKIDVFSKGVSFERIKNIYLFDEELRILIFALLENIEVTYRARISHIHASKCGPLAYLRRENFEDGMKYDKWFSNFQKLIERGLRNKEGYVAHFVRKYDSVFPIWAALEMSDFTCLSMFYANLTGDLQTKISNNTCGVSRKYLKNWLLVCSVTRNCCAHNARLYGRTLSTNTLIENSKKQIINNYMIFSVIYICRKMCLDKPFWNRFLNGLVEIIDKYESDIDLYRLGFPDDWRELLES</sequence>
<comment type="caution">
    <text evidence="1">The sequence shown here is derived from an EMBL/GenBank/DDBJ whole genome shotgun (WGS) entry which is preliminary data.</text>
</comment>
<gene>
    <name evidence="1" type="ORF">HCB06_05960</name>
</gene>
<evidence type="ECO:0000313" key="1">
    <source>
        <dbReference type="EMBL" id="MBC2116162.1"/>
    </source>
</evidence>
<dbReference type="Pfam" id="PF07751">
    <property type="entry name" value="Abi_2"/>
    <property type="match status" value="1"/>
</dbReference>
<dbReference type="EMBL" id="JAARXI010000003">
    <property type="protein sequence ID" value="MBC2116162.1"/>
    <property type="molecule type" value="Genomic_DNA"/>
</dbReference>
<accession>A0A7X0YKY3</accession>
<dbReference type="InterPro" id="IPR011664">
    <property type="entry name" value="Abi_system_AbiD/AbiF-like"/>
</dbReference>
<protein>
    <recommendedName>
        <fullName evidence="3">Abortive phage resistance protein</fullName>
    </recommendedName>
</protein>
<evidence type="ECO:0008006" key="3">
    <source>
        <dbReference type="Google" id="ProtNLM"/>
    </source>
</evidence>